<evidence type="ECO:0000313" key="1">
    <source>
        <dbReference type="EMBL" id="KAK1866669.1"/>
    </source>
</evidence>
<reference evidence="1" key="1">
    <citation type="submission" date="2019-11" db="EMBL/GenBank/DDBJ databases">
        <title>Nori genome reveals adaptations in red seaweeds to the harsh intertidal environment.</title>
        <authorList>
            <person name="Wang D."/>
            <person name="Mao Y."/>
        </authorList>
    </citation>
    <scope>NUCLEOTIDE SEQUENCE</scope>
    <source>
        <tissue evidence="1">Gametophyte</tissue>
    </source>
</reference>
<evidence type="ECO:0000313" key="2">
    <source>
        <dbReference type="Proteomes" id="UP000798662"/>
    </source>
</evidence>
<organism evidence="1 2">
    <name type="scientific">Pyropia yezoensis</name>
    <name type="common">Susabi-nori</name>
    <name type="synonym">Porphyra yezoensis</name>
    <dbReference type="NCBI Taxonomy" id="2788"/>
    <lineage>
        <taxon>Eukaryota</taxon>
        <taxon>Rhodophyta</taxon>
        <taxon>Bangiophyceae</taxon>
        <taxon>Bangiales</taxon>
        <taxon>Bangiaceae</taxon>
        <taxon>Pyropia</taxon>
    </lineage>
</organism>
<keyword evidence="2" id="KW-1185">Reference proteome</keyword>
<dbReference type="EMBL" id="CM020619">
    <property type="protein sequence ID" value="KAK1866669.1"/>
    <property type="molecule type" value="Genomic_DNA"/>
</dbReference>
<proteinExistence type="predicted"/>
<accession>A0ACC3C949</accession>
<sequence length="131" mass="13392">MAGMGGMGGGMGGGGMGGGGMGGGGMGGGGMGGMGGMGSMASSMEQQRMMAVMQEMQVADSLRLFNDLVGRCFGECVDGFRTKKLDGKEEACIRTCATKFVKFSTRAGLRFAEHQQESYNEAMAKEGGASR</sequence>
<dbReference type="Proteomes" id="UP000798662">
    <property type="component" value="Chromosome 2"/>
</dbReference>
<protein>
    <submittedName>
        <fullName evidence="1">Uncharacterized protein</fullName>
    </submittedName>
</protein>
<gene>
    <name evidence="1" type="ORF">I4F81_009185</name>
</gene>
<comment type="caution">
    <text evidence="1">The sequence shown here is derived from an EMBL/GenBank/DDBJ whole genome shotgun (WGS) entry which is preliminary data.</text>
</comment>
<name>A0ACC3C949_PYRYE</name>